<dbReference type="Pfam" id="PF17989">
    <property type="entry name" value="ALP_N"/>
    <property type="match status" value="1"/>
</dbReference>
<reference evidence="2 3" key="1">
    <citation type="submission" date="2024-11" db="EMBL/GenBank/DDBJ databases">
        <authorList>
            <person name="Heng Y.C."/>
            <person name="Lim A.C.H."/>
            <person name="Lee J.K.Y."/>
            <person name="Kittelmann S."/>
        </authorList>
    </citation>
    <scope>NUCLEOTIDE SEQUENCE [LARGE SCALE GENOMIC DNA]</scope>
    <source>
        <strain evidence="2 3">WILCCON 0112</strain>
    </source>
</reference>
<evidence type="ECO:0000259" key="1">
    <source>
        <dbReference type="Pfam" id="PF17989"/>
    </source>
</evidence>
<sequence length="300" mass="33955">METIGTDFGSCNLKTSEGIIIPSKVKKCTNFFGTEYLVELEEESYIIGEGEYDTILDKTKKENFLPMLCAALGMSTKEQVVRVVAGLPINQYKSKAKEKLEQIIQDNRMLNFKLNGIERHIIIENFAVTAEGIATYYSLPVEQRKELKDKDIILLDIGGRTSDIALIKAGKKRTIGESTSLEIGMINIYKDIINEVNSRYTLGLDIEDAEYILKHGLEVDGIKQETRFIKDILLNNIKKVFKELNVCYPVRTSPILVTGGGGEAFFKAIYRRYPTAKMVDNHMFSNAIGYKKVGEKLWRD</sequence>
<dbReference type="InterPro" id="IPR043129">
    <property type="entry name" value="ATPase_NBD"/>
</dbReference>
<dbReference type="RefSeq" id="WP_406762376.1">
    <property type="nucleotide sequence ID" value="NZ_JBJIAB010000037.1"/>
</dbReference>
<dbReference type="InterPro" id="IPR040607">
    <property type="entry name" value="ALP_N"/>
</dbReference>
<comment type="caution">
    <text evidence="2">The sequence shown here is derived from an EMBL/GenBank/DDBJ whole genome shotgun (WGS) entry which is preliminary data.</text>
</comment>
<protein>
    <recommendedName>
        <fullName evidence="1">Actin-like protein N-terminal domain-containing protein</fullName>
    </recommendedName>
</protein>
<evidence type="ECO:0000313" key="2">
    <source>
        <dbReference type="EMBL" id="MFL0167628.1"/>
    </source>
</evidence>
<evidence type="ECO:0000313" key="3">
    <source>
        <dbReference type="Proteomes" id="UP001623600"/>
    </source>
</evidence>
<dbReference type="Gene3D" id="3.30.420.40">
    <property type="match status" value="2"/>
</dbReference>
<gene>
    <name evidence="2" type="ORF">ACJDTP_21380</name>
</gene>
<dbReference type="SUPFAM" id="SSF53067">
    <property type="entry name" value="Actin-like ATPase domain"/>
    <property type="match status" value="2"/>
</dbReference>
<feature type="domain" description="Actin-like protein N-terminal" evidence="1">
    <location>
        <begin position="5"/>
        <end position="133"/>
    </location>
</feature>
<organism evidence="2 3">
    <name type="scientific">Candidatus Clostridium helianthi</name>
    <dbReference type="NCBI Taxonomy" id="3381660"/>
    <lineage>
        <taxon>Bacteria</taxon>
        <taxon>Bacillati</taxon>
        <taxon>Bacillota</taxon>
        <taxon>Clostridia</taxon>
        <taxon>Eubacteriales</taxon>
        <taxon>Clostridiaceae</taxon>
        <taxon>Clostridium</taxon>
    </lineage>
</organism>
<dbReference type="EMBL" id="JBJIAB010000037">
    <property type="protein sequence ID" value="MFL0167628.1"/>
    <property type="molecule type" value="Genomic_DNA"/>
</dbReference>
<proteinExistence type="predicted"/>
<name>A0ABW8SC35_9CLOT</name>
<dbReference type="Proteomes" id="UP001623600">
    <property type="component" value="Unassembled WGS sequence"/>
</dbReference>
<accession>A0ABW8SC35</accession>
<keyword evidence="3" id="KW-1185">Reference proteome</keyword>